<feature type="compositionally biased region" description="Low complexity" evidence="2">
    <location>
        <begin position="318"/>
        <end position="351"/>
    </location>
</feature>
<keyword evidence="3" id="KW-0812">Transmembrane</keyword>
<name>A0A9W6BGN0_9CHLO</name>
<feature type="coiled-coil region" evidence="1">
    <location>
        <begin position="98"/>
        <end position="277"/>
    </location>
</feature>
<feature type="region of interest" description="Disordered" evidence="2">
    <location>
        <begin position="1"/>
        <end position="24"/>
    </location>
</feature>
<organism evidence="4 5">
    <name type="scientific">Pleodorina starrii</name>
    <dbReference type="NCBI Taxonomy" id="330485"/>
    <lineage>
        <taxon>Eukaryota</taxon>
        <taxon>Viridiplantae</taxon>
        <taxon>Chlorophyta</taxon>
        <taxon>core chlorophytes</taxon>
        <taxon>Chlorophyceae</taxon>
        <taxon>CS clade</taxon>
        <taxon>Chlamydomonadales</taxon>
        <taxon>Volvocaceae</taxon>
        <taxon>Pleodorina</taxon>
    </lineage>
</organism>
<keyword evidence="3" id="KW-0472">Membrane</keyword>
<feature type="region of interest" description="Disordered" evidence="2">
    <location>
        <begin position="316"/>
        <end position="358"/>
    </location>
</feature>
<sequence length="433" mass="46963">MRSLATFRSRAHTSYSSSQPSCGAFRRPTAVPLRLYKLQAPFAGVTHQTGAATQSADDPEAVADELRALKQQNGSAVPKKPVEVMKDAEFLKSQFELVQRKVEEYKCLSAENAKLTEEIERLNRANWELQDKLTSQQDALQQAVEAARSEAAEPLQQQLAELTDRLAQQEEESQRVVEAACAEAAEPLQQQLSALVSQVEAHEEELRRAMDAARAEVAGPLQQQLEELSMQLQNSQAQLERLGEEVEAAEADKAATVQALREENQQLLLALEGAARRMADIVCPPGTLPPGITVSTRLEGHVDLEALVAQQQQQRDTAAASASASAPAEAKAEAGPSSSGDAAEAAAAAPPVQQPQPRQLVRGPTGFLGWLFGVFRFWLFQAVGALLLYYAAAIRTGVPPALNVEFFLGCIAVCTLLSWTHHLLFPPPQYCVA</sequence>
<comment type="caution">
    <text evidence="4">The sequence shown here is derived from an EMBL/GenBank/DDBJ whole genome shotgun (WGS) entry which is preliminary data.</text>
</comment>
<feature type="transmembrane region" description="Helical" evidence="3">
    <location>
        <begin position="367"/>
        <end position="390"/>
    </location>
</feature>
<evidence type="ECO:0000256" key="1">
    <source>
        <dbReference type="SAM" id="Coils"/>
    </source>
</evidence>
<dbReference type="AlphaFoldDB" id="A0A9W6BGN0"/>
<keyword evidence="5" id="KW-1185">Reference proteome</keyword>
<protein>
    <submittedName>
        <fullName evidence="4">Uncharacterized protein</fullName>
    </submittedName>
</protein>
<gene>
    <name evidence="4" type="primary">PLEST003571</name>
    <name evidence="4" type="ORF">PLESTB_000557000</name>
</gene>
<keyword evidence="1" id="KW-0175">Coiled coil</keyword>
<evidence type="ECO:0000313" key="5">
    <source>
        <dbReference type="Proteomes" id="UP001165080"/>
    </source>
</evidence>
<feature type="compositionally biased region" description="Polar residues" evidence="2">
    <location>
        <begin position="12"/>
        <end position="21"/>
    </location>
</feature>
<keyword evidence="3" id="KW-1133">Transmembrane helix</keyword>
<dbReference type="OrthoDB" id="538166at2759"/>
<evidence type="ECO:0000256" key="3">
    <source>
        <dbReference type="SAM" id="Phobius"/>
    </source>
</evidence>
<feature type="transmembrane region" description="Helical" evidence="3">
    <location>
        <begin position="402"/>
        <end position="420"/>
    </location>
</feature>
<reference evidence="4 5" key="1">
    <citation type="journal article" date="2023" name="Commun. Biol.">
        <title>Reorganization of the ancestral sex-determining regions during the evolution of trioecy in Pleodorina starrii.</title>
        <authorList>
            <person name="Takahashi K."/>
            <person name="Suzuki S."/>
            <person name="Kawai-Toyooka H."/>
            <person name="Yamamoto K."/>
            <person name="Hamaji T."/>
            <person name="Ootsuki R."/>
            <person name="Yamaguchi H."/>
            <person name="Kawachi M."/>
            <person name="Higashiyama T."/>
            <person name="Nozaki H."/>
        </authorList>
    </citation>
    <scope>NUCLEOTIDE SEQUENCE [LARGE SCALE GENOMIC DNA]</scope>
    <source>
        <strain evidence="4 5">NIES-4479</strain>
    </source>
</reference>
<evidence type="ECO:0000256" key="2">
    <source>
        <dbReference type="SAM" id="MobiDB-lite"/>
    </source>
</evidence>
<dbReference type="Proteomes" id="UP001165080">
    <property type="component" value="Unassembled WGS sequence"/>
</dbReference>
<dbReference type="EMBL" id="BRXU01000005">
    <property type="protein sequence ID" value="GLC51866.1"/>
    <property type="molecule type" value="Genomic_DNA"/>
</dbReference>
<evidence type="ECO:0000313" key="4">
    <source>
        <dbReference type="EMBL" id="GLC51866.1"/>
    </source>
</evidence>
<accession>A0A9W6BGN0</accession>
<proteinExistence type="predicted"/>